<dbReference type="SUPFAM" id="SSF52499">
    <property type="entry name" value="Isochorismatase-like hydrolases"/>
    <property type="match status" value="1"/>
</dbReference>
<comment type="similarity">
    <text evidence="1">Belongs to the isochorismatase family.</text>
</comment>
<dbReference type="Gene3D" id="3.40.50.850">
    <property type="entry name" value="Isochorismatase-like"/>
    <property type="match status" value="1"/>
</dbReference>
<dbReference type="Pfam" id="PF00857">
    <property type="entry name" value="Isochorismatase"/>
    <property type="match status" value="1"/>
</dbReference>
<dbReference type="InterPro" id="IPR000868">
    <property type="entry name" value="Isochorismatase-like_dom"/>
</dbReference>
<organism evidence="4 5">
    <name type="scientific">Exidia glandulosa HHB12029</name>
    <dbReference type="NCBI Taxonomy" id="1314781"/>
    <lineage>
        <taxon>Eukaryota</taxon>
        <taxon>Fungi</taxon>
        <taxon>Dikarya</taxon>
        <taxon>Basidiomycota</taxon>
        <taxon>Agaricomycotina</taxon>
        <taxon>Agaricomycetes</taxon>
        <taxon>Auriculariales</taxon>
        <taxon>Exidiaceae</taxon>
        <taxon>Exidia</taxon>
    </lineage>
</organism>
<evidence type="ECO:0000256" key="1">
    <source>
        <dbReference type="ARBA" id="ARBA00006336"/>
    </source>
</evidence>
<keyword evidence="2 4" id="KW-0378">Hydrolase</keyword>
<dbReference type="OrthoDB" id="1739143at2759"/>
<dbReference type="InParanoid" id="A0A165R2V3"/>
<proteinExistence type="inferred from homology"/>
<dbReference type="PANTHER" id="PTHR43540">
    <property type="entry name" value="PEROXYUREIDOACRYLATE/UREIDOACRYLATE AMIDOHYDROLASE-RELATED"/>
    <property type="match status" value="1"/>
</dbReference>
<dbReference type="InterPro" id="IPR050272">
    <property type="entry name" value="Isochorismatase-like_hydrls"/>
</dbReference>
<feature type="domain" description="Isochorismatase-like" evidence="3">
    <location>
        <begin position="7"/>
        <end position="196"/>
    </location>
</feature>
<sequence>MTAAGHALLVVDLQNEFLHEDGHFPAHPDSRGFLSNISAFVPTFRDAGGLVVWVISEYGTVDEADVGQGTSDPLLPIGDTHRGRTPCCVPGSHGALLYTDAEVLVDTQVDLRVTKKWYSSFRSTGLCEVLCERGVDKVILCGLLSNVCVLASARDALHYSFETTVLTDCLGWRRQSSHTRALDLMSNMDLRLQTAEEAIIRLDSTTTI</sequence>
<evidence type="ECO:0000259" key="3">
    <source>
        <dbReference type="Pfam" id="PF00857"/>
    </source>
</evidence>
<dbReference type="InterPro" id="IPR036380">
    <property type="entry name" value="Isochorismatase-like_sf"/>
</dbReference>
<dbReference type="STRING" id="1314781.A0A165R2V3"/>
<dbReference type="CDD" id="cd00431">
    <property type="entry name" value="cysteine_hydrolases"/>
    <property type="match status" value="1"/>
</dbReference>
<dbReference type="AlphaFoldDB" id="A0A165R2V3"/>
<keyword evidence="5" id="KW-1185">Reference proteome</keyword>
<reference evidence="4 5" key="1">
    <citation type="journal article" date="2016" name="Mol. Biol. Evol.">
        <title>Comparative Genomics of Early-Diverging Mushroom-Forming Fungi Provides Insights into the Origins of Lignocellulose Decay Capabilities.</title>
        <authorList>
            <person name="Nagy L.G."/>
            <person name="Riley R."/>
            <person name="Tritt A."/>
            <person name="Adam C."/>
            <person name="Daum C."/>
            <person name="Floudas D."/>
            <person name="Sun H."/>
            <person name="Yadav J.S."/>
            <person name="Pangilinan J."/>
            <person name="Larsson K.H."/>
            <person name="Matsuura K."/>
            <person name="Barry K."/>
            <person name="Labutti K."/>
            <person name="Kuo R."/>
            <person name="Ohm R.A."/>
            <person name="Bhattacharya S.S."/>
            <person name="Shirouzu T."/>
            <person name="Yoshinaga Y."/>
            <person name="Martin F.M."/>
            <person name="Grigoriev I.V."/>
            <person name="Hibbett D.S."/>
        </authorList>
    </citation>
    <scope>NUCLEOTIDE SEQUENCE [LARGE SCALE GENOMIC DNA]</scope>
    <source>
        <strain evidence="4 5">HHB12029</strain>
    </source>
</reference>
<accession>A0A165R2V3</accession>
<dbReference type="Proteomes" id="UP000077266">
    <property type="component" value="Unassembled WGS sequence"/>
</dbReference>
<evidence type="ECO:0000313" key="4">
    <source>
        <dbReference type="EMBL" id="KZW04422.1"/>
    </source>
</evidence>
<name>A0A165R2V3_EXIGL</name>
<gene>
    <name evidence="4" type="ORF">EXIGLDRAFT_599535</name>
</gene>
<evidence type="ECO:0000256" key="2">
    <source>
        <dbReference type="ARBA" id="ARBA00022801"/>
    </source>
</evidence>
<dbReference type="PANTHER" id="PTHR43540:SF6">
    <property type="entry name" value="ISOCHORISMATASE-LIKE DOMAIN-CONTAINING PROTEIN"/>
    <property type="match status" value="1"/>
</dbReference>
<dbReference type="EMBL" id="KV425882">
    <property type="protein sequence ID" value="KZW04422.1"/>
    <property type="molecule type" value="Genomic_DNA"/>
</dbReference>
<protein>
    <submittedName>
        <fullName evidence="4">Isochorismatase hydrolase</fullName>
    </submittedName>
</protein>
<dbReference type="GO" id="GO:0016787">
    <property type="term" value="F:hydrolase activity"/>
    <property type="evidence" value="ECO:0007669"/>
    <property type="project" value="UniProtKB-KW"/>
</dbReference>
<evidence type="ECO:0000313" key="5">
    <source>
        <dbReference type="Proteomes" id="UP000077266"/>
    </source>
</evidence>